<feature type="transmembrane region" description="Helical" evidence="1">
    <location>
        <begin position="104"/>
        <end position="121"/>
    </location>
</feature>
<proteinExistence type="predicted"/>
<dbReference type="EMBL" id="NIRR01000018">
    <property type="protein sequence ID" value="OWP62867.1"/>
    <property type="molecule type" value="Genomic_DNA"/>
</dbReference>
<keyword evidence="1" id="KW-1133">Transmembrane helix</keyword>
<feature type="transmembrane region" description="Helical" evidence="1">
    <location>
        <begin position="27"/>
        <end position="46"/>
    </location>
</feature>
<feature type="transmembrane region" description="Helical" evidence="1">
    <location>
        <begin position="156"/>
        <end position="187"/>
    </location>
</feature>
<keyword evidence="4" id="KW-1185">Reference proteome</keyword>
<reference evidence="3 4" key="1">
    <citation type="submission" date="2017-06" db="EMBL/GenBank/DDBJ databases">
        <title>Hymenobacter amundsenii sp. nov. isolated from regoliths in Antarctica.</title>
        <authorList>
            <person name="Sedlacek I."/>
            <person name="Kralova S."/>
            <person name="Pantucek R."/>
            <person name="Svec P."/>
            <person name="Holochova P."/>
            <person name="Stankova E."/>
            <person name="Vrbovska V."/>
            <person name="Busse H.-J."/>
        </authorList>
    </citation>
    <scope>NUCLEOTIDE SEQUENCE [LARGE SCALE GENOMIC DNA]</scope>
    <source>
        <strain evidence="3 4">CCM 8682</strain>
    </source>
</reference>
<evidence type="ECO:0000313" key="4">
    <source>
        <dbReference type="Proteomes" id="UP000197277"/>
    </source>
</evidence>
<dbReference type="InterPro" id="IPR002656">
    <property type="entry name" value="Acyl_transf_3_dom"/>
</dbReference>
<feature type="transmembrane region" description="Helical" evidence="1">
    <location>
        <begin position="199"/>
        <end position="217"/>
    </location>
</feature>
<dbReference type="RefSeq" id="WP_088464630.1">
    <property type="nucleotide sequence ID" value="NZ_NIRR01000018.1"/>
</dbReference>
<feature type="transmembrane region" description="Helical" evidence="1">
    <location>
        <begin position="395"/>
        <end position="413"/>
    </location>
</feature>
<sequence length="425" mass="48509">MDQNLALLYQPGSLQTTKPKFNSNLEALRAIAALVVVWHHTIVHPFQLDPNFAPTGTANFNPPGHFAVLIFFILSGYVIGLAHHKPLTTWSSVKIYVRKRFTRIYPIYAVSLIFAVVVSGFKYSIITTLGHLIFCQIIWVPLIFENNPLWSLQYEMLFYLLFIPLSSLRISPILVTIVSIFLSFITAYLANRGIGGTSYSYFVGFSFWALGWALGTVPTSPSINYRKLISALLLLLAIGYFNVLQSAYTKMATIIMPMIVKPTVSSEWPESFISPIDFAALPFALLIILQFINYENKYFRWTAIILYILPAYTLIYIARNFPKENTSTALLPILFYIISVFIFFYKSEILERCSKYIISKIGLIGSISYGLYVIHFPIISIFHRITIFSGSIKTFSIRFVIYAILSIATAYWLEKKFQPFIKKIL</sequence>
<protein>
    <recommendedName>
        <fullName evidence="2">Acyltransferase 3 domain-containing protein</fullName>
    </recommendedName>
</protein>
<feature type="transmembrane region" description="Helical" evidence="1">
    <location>
        <begin position="272"/>
        <end position="291"/>
    </location>
</feature>
<dbReference type="GO" id="GO:0016020">
    <property type="term" value="C:membrane"/>
    <property type="evidence" value="ECO:0007669"/>
    <property type="project" value="TreeGrafter"/>
</dbReference>
<feature type="transmembrane region" description="Helical" evidence="1">
    <location>
        <begin position="298"/>
        <end position="317"/>
    </location>
</feature>
<evidence type="ECO:0000259" key="2">
    <source>
        <dbReference type="Pfam" id="PF01757"/>
    </source>
</evidence>
<dbReference type="OrthoDB" id="9796461at2"/>
<feature type="transmembrane region" description="Helical" evidence="1">
    <location>
        <begin position="357"/>
        <end position="383"/>
    </location>
</feature>
<feature type="transmembrane region" description="Helical" evidence="1">
    <location>
        <begin position="229"/>
        <end position="248"/>
    </location>
</feature>
<organism evidence="3 4">
    <name type="scientific">Hymenobacter amundsenii</name>
    <dbReference type="NCBI Taxonomy" id="2006685"/>
    <lineage>
        <taxon>Bacteria</taxon>
        <taxon>Pseudomonadati</taxon>
        <taxon>Bacteroidota</taxon>
        <taxon>Cytophagia</taxon>
        <taxon>Cytophagales</taxon>
        <taxon>Hymenobacteraceae</taxon>
        <taxon>Hymenobacter</taxon>
    </lineage>
</organism>
<dbReference type="Pfam" id="PF01757">
    <property type="entry name" value="Acyl_transf_3"/>
    <property type="match status" value="1"/>
</dbReference>
<dbReference type="GO" id="GO:0016747">
    <property type="term" value="F:acyltransferase activity, transferring groups other than amino-acyl groups"/>
    <property type="evidence" value="ECO:0007669"/>
    <property type="project" value="InterPro"/>
</dbReference>
<dbReference type="AlphaFoldDB" id="A0A246FJY4"/>
<evidence type="ECO:0000313" key="3">
    <source>
        <dbReference type="EMBL" id="OWP62867.1"/>
    </source>
</evidence>
<feature type="transmembrane region" description="Helical" evidence="1">
    <location>
        <begin position="329"/>
        <end position="345"/>
    </location>
</feature>
<accession>A0A246FJY4</accession>
<comment type="caution">
    <text evidence="3">The sequence shown here is derived from an EMBL/GenBank/DDBJ whole genome shotgun (WGS) entry which is preliminary data.</text>
</comment>
<feature type="domain" description="Acyltransferase 3" evidence="2">
    <location>
        <begin position="23"/>
        <end position="318"/>
    </location>
</feature>
<dbReference type="InterPro" id="IPR050879">
    <property type="entry name" value="Acyltransferase_3"/>
</dbReference>
<dbReference type="PANTHER" id="PTHR23028:SF131">
    <property type="entry name" value="BLR2367 PROTEIN"/>
    <property type="match status" value="1"/>
</dbReference>
<dbReference type="Proteomes" id="UP000197277">
    <property type="component" value="Unassembled WGS sequence"/>
</dbReference>
<feature type="transmembrane region" description="Helical" evidence="1">
    <location>
        <begin position="127"/>
        <end position="144"/>
    </location>
</feature>
<dbReference type="PANTHER" id="PTHR23028">
    <property type="entry name" value="ACETYLTRANSFERASE"/>
    <property type="match status" value="1"/>
</dbReference>
<name>A0A246FJY4_9BACT</name>
<keyword evidence="1" id="KW-0812">Transmembrane</keyword>
<keyword evidence="1" id="KW-0472">Membrane</keyword>
<feature type="transmembrane region" description="Helical" evidence="1">
    <location>
        <begin position="66"/>
        <end position="83"/>
    </location>
</feature>
<dbReference type="GO" id="GO:0000271">
    <property type="term" value="P:polysaccharide biosynthetic process"/>
    <property type="evidence" value="ECO:0007669"/>
    <property type="project" value="TreeGrafter"/>
</dbReference>
<gene>
    <name evidence="3" type="ORF">CDA63_11660</name>
</gene>
<evidence type="ECO:0000256" key="1">
    <source>
        <dbReference type="SAM" id="Phobius"/>
    </source>
</evidence>